<dbReference type="Proteomes" id="UP000546257">
    <property type="component" value="Unassembled WGS sequence"/>
</dbReference>
<dbReference type="Pfam" id="PF05239">
    <property type="entry name" value="PRC"/>
    <property type="match status" value="1"/>
</dbReference>
<gene>
    <name evidence="2" type="ORF">H5V44_07265</name>
</gene>
<dbReference type="AlphaFoldDB" id="A0A7J9SJB8"/>
<evidence type="ECO:0000313" key="3">
    <source>
        <dbReference type="Proteomes" id="UP000546257"/>
    </source>
</evidence>
<keyword evidence="3" id="KW-1185">Reference proteome</keyword>
<feature type="domain" description="PRC-barrel" evidence="1">
    <location>
        <begin position="2"/>
        <end position="79"/>
    </location>
</feature>
<dbReference type="EMBL" id="JACKXD010000002">
    <property type="protein sequence ID" value="MBB6646087.1"/>
    <property type="molecule type" value="Genomic_DNA"/>
</dbReference>
<dbReference type="InterPro" id="IPR011033">
    <property type="entry name" value="PRC_barrel-like_sf"/>
</dbReference>
<dbReference type="InterPro" id="IPR027275">
    <property type="entry name" value="PRC-brl_dom"/>
</dbReference>
<proteinExistence type="predicted"/>
<name>A0A7J9SJB8_9EURY</name>
<organism evidence="2 3">
    <name type="scientific">Halobellus ruber</name>
    <dbReference type="NCBI Taxonomy" id="2761102"/>
    <lineage>
        <taxon>Archaea</taxon>
        <taxon>Methanobacteriati</taxon>
        <taxon>Methanobacteriota</taxon>
        <taxon>Stenosarchaea group</taxon>
        <taxon>Halobacteria</taxon>
        <taxon>Halobacteriales</taxon>
        <taxon>Haloferacaceae</taxon>
        <taxon>Halobellus</taxon>
    </lineage>
</organism>
<accession>A0A7J9SJB8</accession>
<sequence length="88" mass="9284">MVLASSLRGNEVMTVEGTELGVIESVTMDPETGDLRNLRLKAHGGGGGGYNRTDDGHLLVPADRIEARQDYLLVRPPQKDGGGAPDGL</sequence>
<reference evidence="2 3" key="1">
    <citation type="submission" date="2020-08" db="EMBL/GenBank/DDBJ databases">
        <authorList>
            <person name="Seo M.-J."/>
        </authorList>
    </citation>
    <scope>NUCLEOTIDE SEQUENCE [LARGE SCALE GENOMIC DNA]</scope>
    <source>
        <strain evidence="2 3">MBLA0160</strain>
    </source>
</reference>
<evidence type="ECO:0000313" key="2">
    <source>
        <dbReference type="EMBL" id="MBB6646087.1"/>
    </source>
</evidence>
<comment type="caution">
    <text evidence="2">The sequence shown here is derived from an EMBL/GenBank/DDBJ whole genome shotgun (WGS) entry which is preliminary data.</text>
</comment>
<dbReference type="RefSeq" id="WP_185192442.1">
    <property type="nucleotide sequence ID" value="NZ_JACKXD010000002.1"/>
</dbReference>
<dbReference type="SUPFAM" id="SSF50346">
    <property type="entry name" value="PRC-barrel domain"/>
    <property type="match status" value="1"/>
</dbReference>
<dbReference type="Gene3D" id="2.30.30.240">
    <property type="entry name" value="PRC-barrel domain"/>
    <property type="match status" value="1"/>
</dbReference>
<evidence type="ECO:0000259" key="1">
    <source>
        <dbReference type="Pfam" id="PF05239"/>
    </source>
</evidence>
<protein>
    <submittedName>
        <fullName evidence="2">PRC-barrel domain-containing protein</fullName>
    </submittedName>
</protein>